<evidence type="ECO:0000259" key="7">
    <source>
        <dbReference type="PROSITE" id="PS51987"/>
    </source>
</evidence>
<evidence type="ECO:0000313" key="9">
    <source>
        <dbReference type="Proteomes" id="UP000761534"/>
    </source>
</evidence>
<evidence type="ECO:0000313" key="8">
    <source>
        <dbReference type="EMBL" id="KAA8915706.1"/>
    </source>
</evidence>
<dbReference type="SMART" id="SM01230">
    <property type="entry name" value="Gln-synt_C"/>
    <property type="match status" value="1"/>
</dbReference>
<evidence type="ECO:0000256" key="6">
    <source>
        <dbReference type="RuleBase" id="RU000384"/>
    </source>
</evidence>
<dbReference type="GO" id="GO:0005524">
    <property type="term" value="F:ATP binding"/>
    <property type="evidence" value="ECO:0007669"/>
    <property type="project" value="UniProtKB-KW"/>
</dbReference>
<evidence type="ECO:0000256" key="2">
    <source>
        <dbReference type="ARBA" id="ARBA00022598"/>
    </source>
</evidence>
<accession>A0A642V6L0</accession>
<dbReference type="OrthoDB" id="77835at2759"/>
<evidence type="ECO:0000256" key="4">
    <source>
        <dbReference type="ARBA" id="ARBA00022840"/>
    </source>
</evidence>
<proteinExistence type="inferred from homology"/>
<feature type="domain" description="GS catalytic" evidence="7">
    <location>
        <begin position="115"/>
        <end position="466"/>
    </location>
</feature>
<evidence type="ECO:0000256" key="1">
    <source>
        <dbReference type="ARBA" id="ARBA00009897"/>
    </source>
</evidence>
<keyword evidence="2" id="KW-0436">Ligase</keyword>
<dbReference type="SUPFAM" id="SSF55931">
    <property type="entry name" value="Glutamine synthetase/guanido kinase"/>
    <property type="match status" value="1"/>
</dbReference>
<dbReference type="FunFam" id="3.30.590.10:FF:000005">
    <property type="entry name" value="Probable glutamine synthetase"/>
    <property type="match status" value="1"/>
</dbReference>
<protein>
    <recommendedName>
        <fullName evidence="7">GS catalytic domain-containing protein</fullName>
    </recommendedName>
</protein>
<dbReference type="VEuPathDB" id="FungiDB:TRICI_002149"/>
<evidence type="ECO:0000256" key="5">
    <source>
        <dbReference type="PROSITE-ProRule" id="PRU01331"/>
    </source>
</evidence>
<dbReference type="GO" id="GO:0006576">
    <property type="term" value="P:biogenic amine metabolic process"/>
    <property type="evidence" value="ECO:0007669"/>
    <property type="project" value="UniProtKB-ARBA"/>
</dbReference>
<keyword evidence="3" id="KW-0547">Nucleotide-binding</keyword>
<dbReference type="PANTHER" id="PTHR43785:SF12">
    <property type="entry name" value="TYPE-1 GLUTAMINE SYNTHETASE 2"/>
    <property type="match status" value="1"/>
</dbReference>
<dbReference type="Gene3D" id="3.30.590.10">
    <property type="entry name" value="Glutamine synthetase/guanido kinase, catalytic domain"/>
    <property type="match status" value="1"/>
</dbReference>
<sequence>MTVAANEDIRKELENDHNVKTIALDCNGYPRGELMSKKKFISSLVSGFGLSRALYGKDTADMGYPSDSPEKNSASDVIMKPDTASLYRLSWEDGIPTLFLDAYDPLTYNYMPLCPRGLLKKTEKRFTSQLNATAISGCELEFQQFNETAHSLAAKDGAGLSGLHPSSLWSCVMRQNLNKEFYYGVVNACRKTGVELECWKVESGPSVLEGVIGCNNVLKLADDASMFKIICKSVGAENGIIPCFMAKPQNSAPGNSSHFHISIVSNNTGENLFARESPDPDPEWPEISHLSDFGRHFLAGILDGLTDVMPLLAPNINSYKRLHEKYYAPISINWGVEHRMASVRVICPPTTSSKNTRLEIRVPGADAVAHYALSAIMALGQRGVEKKIPLTIRPMKGDETSLSPEFKRLPKTLFEATVKFSEKGSIARELFGDEFVDLYARTRFHEVEKWNESVTNWDVNRYMEAV</sequence>
<keyword evidence="9" id="KW-1185">Reference proteome</keyword>
<comment type="caution">
    <text evidence="8">The sequence shown here is derived from an EMBL/GenBank/DDBJ whole genome shotgun (WGS) entry which is preliminary data.</text>
</comment>
<dbReference type="PROSITE" id="PS51987">
    <property type="entry name" value="GS_CATALYTIC"/>
    <property type="match status" value="1"/>
</dbReference>
<dbReference type="AlphaFoldDB" id="A0A642V6L0"/>
<reference evidence="8" key="1">
    <citation type="journal article" date="2019" name="G3 (Bethesda)">
        <title>Genome Assemblies of Two Rare Opportunistic Yeast Pathogens: Diutina rugosa (syn. Candida rugosa) and Trichomonascus ciferrii (syn. Candida ciferrii).</title>
        <authorList>
            <person name="Mixao V."/>
            <person name="Saus E."/>
            <person name="Hansen A.P."/>
            <person name="Lass-Florl C."/>
            <person name="Gabaldon T."/>
        </authorList>
    </citation>
    <scope>NUCLEOTIDE SEQUENCE</scope>
    <source>
        <strain evidence="8">CBS 4856</strain>
    </source>
</reference>
<dbReference type="PANTHER" id="PTHR43785">
    <property type="entry name" value="GAMMA-GLUTAMYLPUTRESCINE SYNTHETASE"/>
    <property type="match status" value="1"/>
</dbReference>
<dbReference type="Proteomes" id="UP000761534">
    <property type="component" value="Unassembled WGS sequence"/>
</dbReference>
<name>A0A642V6L0_9ASCO</name>
<keyword evidence="4" id="KW-0067">ATP-binding</keyword>
<organism evidence="8 9">
    <name type="scientific">Trichomonascus ciferrii</name>
    <dbReference type="NCBI Taxonomy" id="44093"/>
    <lineage>
        <taxon>Eukaryota</taxon>
        <taxon>Fungi</taxon>
        <taxon>Dikarya</taxon>
        <taxon>Ascomycota</taxon>
        <taxon>Saccharomycotina</taxon>
        <taxon>Dipodascomycetes</taxon>
        <taxon>Dipodascales</taxon>
        <taxon>Trichomonascaceae</taxon>
        <taxon>Trichomonascus</taxon>
        <taxon>Trichomonascus ciferrii complex</taxon>
    </lineage>
</organism>
<dbReference type="InterPro" id="IPR014746">
    <property type="entry name" value="Gln_synth/guanido_kin_cat_dom"/>
</dbReference>
<dbReference type="InterPro" id="IPR008146">
    <property type="entry name" value="Gln_synth_cat_dom"/>
</dbReference>
<comment type="similarity">
    <text evidence="1 5 6">Belongs to the glutamine synthetase family.</text>
</comment>
<gene>
    <name evidence="8" type="ORF">TRICI_002149</name>
</gene>
<dbReference type="Pfam" id="PF00120">
    <property type="entry name" value="Gln-synt_C"/>
    <property type="match status" value="1"/>
</dbReference>
<dbReference type="EMBL" id="SWFS01000149">
    <property type="protein sequence ID" value="KAA8915706.1"/>
    <property type="molecule type" value="Genomic_DNA"/>
</dbReference>
<evidence type="ECO:0000256" key="3">
    <source>
        <dbReference type="ARBA" id="ARBA00022741"/>
    </source>
</evidence>
<dbReference type="GO" id="GO:0004356">
    <property type="term" value="F:glutamine synthetase activity"/>
    <property type="evidence" value="ECO:0007669"/>
    <property type="project" value="InterPro"/>
</dbReference>